<dbReference type="GO" id="GO:0008270">
    <property type="term" value="F:zinc ion binding"/>
    <property type="evidence" value="ECO:0007669"/>
    <property type="project" value="UniProtKB-KW"/>
</dbReference>
<dbReference type="SUPFAM" id="SSF57850">
    <property type="entry name" value="RING/U-box"/>
    <property type="match status" value="1"/>
</dbReference>
<evidence type="ECO:0000256" key="1">
    <source>
        <dbReference type="ARBA" id="ARBA00022723"/>
    </source>
</evidence>
<reference evidence="8" key="2">
    <citation type="submission" date="2025-08" db="UniProtKB">
        <authorList>
            <consortium name="Ensembl"/>
        </authorList>
    </citation>
    <scope>IDENTIFICATION</scope>
</reference>
<dbReference type="GeneTree" id="ENSGT00940000157559"/>
<reference evidence="8 9" key="1">
    <citation type="submission" date="2020-10" db="EMBL/GenBank/DDBJ databases">
        <title>Pygocentrus nattereri (red-bellied piranha) genome, fPygNat1, primary haplotype.</title>
        <authorList>
            <person name="Myers G."/>
            <person name="Meyer A."/>
            <person name="Karagic N."/>
            <person name="Pippel M."/>
            <person name="Winkler S."/>
            <person name="Tracey A."/>
            <person name="Wood J."/>
            <person name="Formenti G."/>
            <person name="Howe K."/>
            <person name="Fedrigo O."/>
            <person name="Jarvis E.D."/>
        </authorList>
    </citation>
    <scope>NUCLEOTIDE SEQUENCE [LARGE SCALE GENOMIC DNA]</scope>
</reference>
<dbReference type="PROSITE" id="PS00518">
    <property type="entry name" value="ZF_RING_1"/>
    <property type="match status" value="1"/>
</dbReference>
<dbReference type="PROSITE" id="PS50304">
    <property type="entry name" value="TUDOR"/>
    <property type="match status" value="4"/>
</dbReference>
<feature type="region of interest" description="Disordered" evidence="5">
    <location>
        <begin position="1127"/>
        <end position="1156"/>
    </location>
</feature>
<accession>A0A3B4DAB1</accession>
<evidence type="ECO:0000256" key="4">
    <source>
        <dbReference type="PROSITE-ProRule" id="PRU00175"/>
    </source>
</evidence>
<name>A0A3B4DAB1_PYGNA</name>
<feature type="compositionally biased region" description="Pro residues" evidence="5">
    <location>
        <begin position="1140"/>
        <end position="1153"/>
    </location>
</feature>
<evidence type="ECO:0000256" key="5">
    <source>
        <dbReference type="SAM" id="MobiDB-lite"/>
    </source>
</evidence>
<organism evidence="8 9">
    <name type="scientific">Pygocentrus nattereri</name>
    <name type="common">Red-bellied piranha</name>
    <dbReference type="NCBI Taxonomy" id="42514"/>
    <lineage>
        <taxon>Eukaryota</taxon>
        <taxon>Metazoa</taxon>
        <taxon>Chordata</taxon>
        <taxon>Craniata</taxon>
        <taxon>Vertebrata</taxon>
        <taxon>Euteleostomi</taxon>
        <taxon>Actinopterygii</taxon>
        <taxon>Neopterygii</taxon>
        <taxon>Teleostei</taxon>
        <taxon>Ostariophysi</taxon>
        <taxon>Characiformes</taxon>
        <taxon>Characoidei</taxon>
        <taxon>Pygocentrus</taxon>
    </lineage>
</organism>
<feature type="domain" description="Tudor" evidence="7">
    <location>
        <begin position="949"/>
        <end position="1006"/>
    </location>
</feature>
<proteinExistence type="predicted"/>
<evidence type="ECO:0000313" key="8">
    <source>
        <dbReference type="Ensembl" id="ENSPNAP00000020440.2"/>
    </source>
</evidence>
<feature type="domain" description="Tudor" evidence="7">
    <location>
        <begin position="713"/>
        <end position="771"/>
    </location>
</feature>
<dbReference type="Gene3D" id="2.30.30.140">
    <property type="match status" value="5"/>
</dbReference>
<dbReference type="Pfam" id="PF00567">
    <property type="entry name" value="TUDOR"/>
    <property type="match status" value="5"/>
</dbReference>
<dbReference type="InterPro" id="IPR001841">
    <property type="entry name" value="Znf_RING"/>
</dbReference>
<dbReference type="InterPro" id="IPR017907">
    <property type="entry name" value="Znf_RING_CS"/>
</dbReference>
<feature type="domain" description="Tudor" evidence="7">
    <location>
        <begin position="1217"/>
        <end position="1274"/>
    </location>
</feature>
<dbReference type="SUPFAM" id="SSF63748">
    <property type="entry name" value="Tudor/PWWP/MBT"/>
    <property type="match status" value="5"/>
</dbReference>
<dbReference type="InterPro" id="IPR013083">
    <property type="entry name" value="Znf_RING/FYVE/PHD"/>
</dbReference>
<dbReference type="Ensembl" id="ENSPNAT00000031008.2">
    <property type="protein sequence ID" value="ENSPNAP00000020440.2"/>
    <property type="gene ID" value="ENSPNAG00000027505.2"/>
</dbReference>
<evidence type="ECO:0000313" key="9">
    <source>
        <dbReference type="Proteomes" id="UP001501920"/>
    </source>
</evidence>
<feature type="region of interest" description="Disordered" evidence="5">
    <location>
        <begin position="104"/>
        <end position="136"/>
    </location>
</feature>
<sequence>MRAKLSPSCERRRSREKMTDAMVACNNCGLSYTLPEDEVVGNVPHVLHCGHIFCTVCLRTLESPRGFIACPECKMGTNVGEEGVDGLQVDSRIIGLIYTAKMNTKKREREGDKHRARRFRSPSASPPDQEQQSTEVSPDVLEVLDEALCKATENLNTLDSLYQTLVTGIQAQMIKEKTRITKEIEDCVEKAIGILYRRRGVLMSEIGSVEQLFSAGWDECQRVEDRRKELFTAIQKARHVRQVPSLGTYCHLDKILKTLQTPVDAESYDMSCLTVCSELKCILQMDCLTESVKNFLYVMDGNVKLVSKESPGPPPAERLCRRPVRGGGERSGERRGGRSSLRAPGSHRTARASSGLLKLPGAGSAPKQNSAFSPNIIIEEIIEETDSGAERDGMALEPKHIEIQNVQRRNRKTGQDRMPVPQPKALQEWVVLTHIINPTHFYVRHVSERKAGTALARKINKLCSGEESCFTAEDEINTGVLVLVRWKDDVWCRAVVCELFQNGCLESVTQCPAAEVARLRVFFQDYGFSKGFSFSGEGSLSGLNECLRKADVAAKAELHRWAPQAIKCSLKDIIPSDLVNGWSREACDEMRRVIGSSAVEMQVFGEDRDTLLVDLKKPSVDDTLLSLREHLVFMELARFYSPLAAPGGGKPLLFYPPVYPKLNTELPAVVSHVNTPSDFYIQLVDNMEFLLLNSKLQDCYGSPGSDSELQIYCPVQGQACVAIYDEKDWCRAQVTGFPGGRMVEVRYVDFGNRKTLSVNDLRQIKDEFFALPAMAVWCSLADVLSVGDSWSDESIQVFRKLTEQKLVIVVVTKLVPQSAALPVRLFEVSESFTELQASIGETLVRQGLACWSKQTQLKDPPPLEAAVWDPPLDEVTSSPAELTSHTDEPSELLLSLILPTCLKDLRVKVTHVTSPGHIYVQLLQFDAHLKRVHDLLKREFSKSDLQEVDWKVDMPCAANVNGVWERGKVCTVSSSNISEVLRCDFGNTVKLHTSNLRPLLPELVGSLLLECCLSDIRPAGGRSTWTATACDFISYYLTGATAVMTIKDPCARPALVSLFCSNRSGQDVSIADFLISEGLALRERSVRVPPALKPASAECEESNPESGVTLLVQDECVPALEESVCEEGGVTNETPTPSYSCPPRPAPRTAPPPERVKTQAYLPPELPPCGHTLMSISAVSDDGVIYAMTPQSECEFERLMECLQQHIKTLPQQKRYNWKSVLGCAVMGSDMLWYRGQVLEVIRGHVKVRYVDQGIVENIPVCHVYPVVLCEDVPQLCVPCQINGVVPIGGAWQWDAVALMKDLLLGRSVSVQVIELPENLRGMVTVEIMLDGMALSRIMVHHQHATIDPPISSLEDYVVKPPAPDLDNWDLNTEGLEEPQTVLGVYTNPRLQDKGKHFRVTIKHIRTPNEVFLSLLDLTASEQEPLVEALQQVNRDIGSLTQLTDFPIEGPCLAEYSDGKYYRAKLLGFAELNPCVKILVRHVDFGSDDILPPCKLSCLPPALLRFPCEAVCVRLAGFKPPRVCVELERISYRPEWSMKSMLEMIDLLHGDLSAVVTAVEPQLTVVLYNMDGTLVHMPLVEKGLADYE</sequence>
<dbReference type="PROSITE" id="PS50089">
    <property type="entry name" value="ZF_RING_2"/>
    <property type="match status" value="1"/>
</dbReference>
<keyword evidence="2 4" id="KW-0863">Zinc-finger</keyword>
<dbReference type="Gene3D" id="3.30.40.10">
    <property type="entry name" value="Zinc/RING finger domain, C3HC4 (zinc finger)"/>
    <property type="match status" value="1"/>
</dbReference>
<keyword evidence="9" id="KW-1185">Reference proteome</keyword>
<feature type="compositionally biased region" description="Basic and acidic residues" evidence="5">
    <location>
        <begin position="327"/>
        <end position="336"/>
    </location>
</feature>
<keyword evidence="3" id="KW-0862">Zinc</keyword>
<dbReference type="InterPro" id="IPR035437">
    <property type="entry name" value="SNase_OB-fold_sf"/>
</dbReference>
<evidence type="ECO:0000259" key="6">
    <source>
        <dbReference type="PROSITE" id="PS50089"/>
    </source>
</evidence>
<protein>
    <recommendedName>
        <fullName evidence="10">Ring finger protein 17</fullName>
    </recommendedName>
</protein>
<dbReference type="PANTHER" id="PTHR16442:SF1">
    <property type="entry name" value="RING FINGER PROTEIN 17"/>
    <property type="match status" value="1"/>
</dbReference>
<evidence type="ECO:0008006" key="10">
    <source>
        <dbReference type="Google" id="ProtNLM"/>
    </source>
</evidence>
<dbReference type="PANTHER" id="PTHR16442">
    <property type="entry name" value="RING FINGER PROTEIN 17"/>
    <property type="match status" value="1"/>
</dbReference>
<evidence type="ECO:0000256" key="2">
    <source>
        <dbReference type="ARBA" id="ARBA00022771"/>
    </source>
</evidence>
<dbReference type="STRING" id="42514.ENSPNAP00000020440"/>
<dbReference type="Gene3D" id="2.40.50.90">
    <property type="match status" value="5"/>
</dbReference>
<reference evidence="8" key="3">
    <citation type="submission" date="2025-09" db="UniProtKB">
        <authorList>
            <consortium name="Ensembl"/>
        </authorList>
    </citation>
    <scope>IDENTIFICATION</scope>
</reference>
<dbReference type="InterPro" id="IPR002999">
    <property type="entry name" value="Tudor"/>
</dbReference>
<dbReference type="SMART" id="SM00333">
    <property type="entry name" value="TUDOR"/>
    <property type="match status" value="5"/>
</dbReference>
<feature type="domain" description="Tudor" evidence="7">
    <location>
        <begin position="1445"/>
        <end position="1506"/>
    </location>
</feature>
<dbReference type="SMART" id="SM00184">
    <property type="entry name" value="RING"/>
    <property type="match status" value="1"/>
</dbReference>
<gene>
    <name evidence="8" type="primary">RNF17</name>
</gene>
<dbReference type="Proteomes" id="UP001501920">
    <property type="component" value="Chromosome 6"/>
</dbReference>
<evidence type="ECO:0000256" key="3">
    <source>
        <dbReference type="ARBA" id="ARBA00022833"/>
    </source>
</evidence>
<evidence type="ECO:0000259" key="7">
    <source>
        <dbReference type="PROSITE" id="PS50304"/>
    </source>
</evidence>
<feature type="domain" description="RING-type" evidence="6">
    <location>
        <begin position="25"/>
        <end position="74"/>
    </location>
</feature>
<keyword evidence="1" id="KW-0479">Metal-binding</keyword>
<feature type="region of interest" description="Disordered" evidence="5">
    <location>
        <begin position="306"/>
        <end position="370"/>
    </location>
</feature>